<keyword evidence="1" id="KW-0812">Transmembrane</keyword>
<organism evidence="2 3">
    <name type="scientific">Haloferax massiliensis</name>
    <dbReference type="NCBI Taxonomy" id="1476858"/>
    <lineage>
        <taxon>Archaea</taxon>
        <taxon>Methanobacteriati</taxon>
        <taxon>Methanobacteriota</taxon>
        <taxon>Stenosarchaea group</taxon>
        <taxon>Halobacteria</taxon>
        <taxon>Halobacteriales</taxon>
        <taxon>Haloferacaceae</taxon>
        <taxon>Haloferax</taxon>
    </lineage>
</organism>
<protein>
    <submittedName>
        <fullName evidence="2">Uncharacterized protein</fullName>
    </submittedName>
</protein>
<evidence type="ECO:0000313" key="3">
    <source>
        <dbReference type="Proteomes" id="UP000198902"/>
    </source>
</evidence>
<gene>
    <name evidence="2" type="ORF">BN996_03085</name>
</gene>
<dbReference type="EMBL" id="CSTE01000003">
    <property type="protein sequence ID" value="CQR52302.1"/>
    <property type="molecule type" value="Genomic_DNA"/>
</dbReference>
<evidence type="ECO:0000313" key="2">
    <source>
        <dbReference type="EMBL" id="CQR52302.1"/>
    </source>
</evidence>
<feature type="transmembrane region" description="Helical" evidence="1">
    <location>
        <begin position="12"/>
        <end position="30"/>
    </location>
</feature>
<reference evidence="3" key="1">
    <citation type="submission" date="2015-03" db="EMBL/GenBank/DDBJ databases">
        <authorList>
            <person name="Urmite Genomes"/>
        </authorList>
    </citation>
    <scope>NUCLEOTIDE SEQUENCE [LARGE SCALE GENOMIC DNA]</scope>
    <source>
        <strain evidence="3">Arc-Hr</strain>
    </source>
</reference>
<proteinExistence type="predicted"/>
<accession>A0A0D6JUN4</accession>
<keyword evidence="3" id="KW-1185">Reference proteome</keyword>
<evidence type="ECO:0000256" key="1">
    <source>
        <dbReference type="SAM" id="Phobius"/>
    </source>
</evidence>
<dbReference type="AlphaFoldDB" id="A0A0D6JUN4"/>
<keyword evidence="1" id="KW-1133">Transmembrane helix</keyword>
<name>A0A0D6JUN4_9EURY</name>
<sequence>MKVEKEGNTTRYLLGLVILVILLVGVYYGFTMM</sequence>
<keyword evidence="1" id="KW-0472">Membrane</keyword>
<dbReference type="Proteomes" id="UP000198902">
    <property type="component" value="Unassembled WGS sequence"/>
</dbReference>